<protein>
    <recommendedName>
        <fullName evidence="4">Metalloendopeptidase</fullName>
        <ecNumber evidence="4">3.4.24.-</ecNumber>
    </recommendedName>
</protein>
<dbReference type="InterPro" id="IPR024079">
    <property type="entry name" value="MetalloPept_cat_dom_sf"/>
</dbReference>
<evidence type="ECO:0000256" key="3">
    <source>
        <dbReference type="PROSITE-ProRule" id="PRU01211"/>
    </source>
</evidence>
<dbReference type="SUPFAM" id="SSF55486">
    <property type="entry name" value="Metalloproteases ('zincins'), catalytic domain"/>
    <property type="match status" value="1"/>
</dbReference>
<evidence type="ECO:0000259" key="5">
    <source>
        <dbReference type="PROSITE" id="PS51864"/>
    </source>
</evidence>
<proteinExistence type="predicted"/>
<dbReference type="InterPro" id="IPR001506">
    <property type="entry name" value="Peptidase_M12A"/>
</dbReference>
<dbReference type="AlphaFoldDB" id="A0AAV1ZJI6"/>
<dbReference type="PANTHER" id="PTHR10127">
    <property type="entry name" value="DISCOIDIN, CUB, EGF, LAMININ , AND ZINC METALLOPROTEASE DOMAIN CONTAINING"/>
    <property type="match status" value="1"/>
</dbReference>
<dbReference type="GO" id="GO:0006508">
    <property type="term" value="P:proteolysis"/>
    <property type="evidence" value="ECO:0007669"/>
    <property type="project" value="UniProtKB-KW"/>
</dbReference>
<feature type="domain" description="Peptidase M12A" evidence="5">
    <location>
        <begin position="47"/>
        <end position="242"/>
    </location>
</feature>
<organism evidence="6 7">
    <name type="scientific">Larinioides sclopetarius</name>
    <dbReference type="NCBI Taxonomy" id="280406"/>
    <lineage>
        <taxon>Eukaryota</taxon>
        <taxon>Metazoa</taxon>
        <taxon>Ecdysozoa</taxon>
        <taxon>Arthropoda</taxon>
        <taxon>Chelicerata</taxon>
        <taxon>Arachnida</taxon>
        <taxon>Araneae</taxon>
        <taxon>Araneomorphae</taxon>
        <taxon>Entelegynae</taxon>
        <taxon>Araneoidea</taxon>
        <taxon>Araneidae</taxon>
        <taxon>Larinioides</taxon>
    </lineage>
</organism>
<dbReference type="PANTHER" id="PTHR10127:SF883">
    <property type="entry name" value="ZINC METALLOPROTEINASE NAS-8"/>
    <property type="match status" value="1"/>
</dbReference>
<dbReference type="Proteomes" id="UP001497382">
    <property type="component" value="Unassembled WGS sequence"/>
</dbReference>
<feature type="binding site" evidence="3">
    <location>
        <position position="142"/>
    </location>
    <ligand>
        <name>Zn(2+)</name>
        <dbReference type="ChEBI" id="CHEBI:29105"/>
        <note>catalytic</note>
    </ligand>
</feature>
<evidence type="ECO:0000313" key="7">
    <source>
        <dbReference type="Proteomes" id="UP001497382"/>
    </source>
</evidence>
<accession>A0AAV1ZJI6</accession>
<reference evidence="6 7" key="1">
    <citation type="submission" date="2024-04" db="EMBL/GenBank/DDBJ databases">
        <authorList>
            <person name="Rising A."/>
            <person name="Reimegard J."/>
            <person name="Sonavane S."/>
            <person name="Akerstrom W."/>
            <person name="Nylinder S."/>
            <person name="Hedman E."/>
            <person name="Kallberg Y."/>
        </authorList>
    </citation>
    <scope>NUCLEOTIDE SEQUENCE [LARGE SCALE GENOMIC DNA]</scope>
</reference>
<comment type="cofactor">
    <cofactor evidence="3 4">
        <name>Zn(2+)</name>
        <dbReference type="ChEBI" id="CHEBI:29105"/>
    </cofactor>
    <text evidence="3 4">Binds 1 zinc ion per subunit.</text>
</comment>
<comment type="function">
    <text evidence="2">Zinc metalloprotease. Provoques deadhesion of endothelial cells from cell cultures, and also degradation of fibronectin, fibrinogen and gelatin in vitro. Its role in the venom is not fully understood but it might act as a spreading factor that facilitates diffusion of other venom toxins. Alternatively, it might be involved in the proteolytic processing of other venom toxins or it might play a role in extra-oral digestion of prey.</text>
</comment>
<keyword evidence="3 4" id="KW-0378">Hydrolase</keyword>
<gene>
    <name evidence="6" type="ORF">LARSCL_LOCUS5950</name>
</gene>
<dbReference type="PROSITE" id="PS51864">
    <property type="entry name" value="ASTACIN"/>
    <property type="match status" value="1"/>
</dbReference>
<feature type="chain" id="PRO_5043098956" description="Metalloendopeptidase" evidence="4">
    <location>
        <begin position="18"/>
        <end position="242"/>
    </location>
</feature>
<sequence>MAFLVGLFLLCVGSVFADPFTYLGDLPLENPDLFGGDILLQDPEDRNAIVNNLQIWPGGVVPYEEDPGLKKTVMKFILERSFKHYLQHTCIKFVPRTNEKDYIRLFPGQGCYSYVGRVGGQQPVSLGQGCGWEGTIIHELGHALGFYHEQNRSDRDDYIKIYWDNILEGKADQFMKLKPNQNQLLTPFDYESIMLYGSTSFSKDRRNLRTMEGKNGEYLRDVLSKGKLSPSDIQRIKKLYKC</sequence>
<comment type="caution">
    <text evidence="3">Lacks conserved residue(s) required for the propagation of feature annotation.</text>
</comment>
<keyword evidence="4" id="KW-0732">Signal</keyword>
<feature type="signal peptide" evidence="4">
    <location>
        <begin position="1"/>
        <end position="17"/>
    </location>
</feature>
<feature type="binding site" evidence="3">
    <location>
        <position position="138"/>
    </location>
    <ligand>
        <name>Zn(2+)</name>
        <dbReference type="ChEBI" id="CHEBI:29105"/>
        <note>catalytic</note>
    </ligand>
</feature>
<feature type="binding site" evidence="3">
    <location>
        <position position="148"/>
    </location>
    <ligand>
        <name>Zn(2+)</name>
        <dbReference type="ChEBI" id="CHEBI:29105"/>
        <note>catalytic</note>
    </ligand>
</feature>
<dbReference type="GO" id="GO:0008270">
    <property type="term" value="F:zinc ion binding"/>
    <property type="evidence" value="ECO:0007669"/>
    <property type="project" value="UniProtKB-UniRule"/>
</dbReference>
<comment type="caution">
    <text evidence="6">The sequence shown here is derived from an EMBL/GenBank/DDBJ whole genome shotgun (WGS) entry which is preliminary data.</text>
</comment>
<keyword evidence="7" id="KW-1185">Reference proteome</keyword>
<dbReference type="CDD" id="cd04280">
    <property type="entry name" value="ZnMc_astacin_like"/>
    <property type="match status" value="1"/>
</dbReference>
<dbReference type="PRINTS" id="PR00480">
    <property type="entry name" value="ASTACIN"/>
</dbReference>
<dbReference type="EC" id="3.4.24.-" evidence="4"/>
<keyword evidence="3 4" id="KW-0482">Metalloprotease</keyword>
<keyword evidence="3 4" id="KW-0862">Zinc</keyword>
<dbReference type="Gene3D" id="3.40.390.10">
    <property type="entry name" value="Collagenase (Catalytic Domain)"/>
    <property type="match status" value="1"/>
</dbReference>
<dbReference type="EMBL" id="CAXIEN010000055">
    <property type="protein sequence ID" value="CAL1271678.1"/>
    <property type="molecule type" value="Genomic_DNA"/>
</dbReference>
<dbReference type="GO" id="GO:0004222">
    <property type="term" value="F:metalloendopeptidase activity"/>
    <property type="evidence" value="ECO:0007669"/>
    <property type="project" value="UniProtKB-UniRule"/>
</dbReference>
<dbReference type="InterPro" id="IPR006026">
    <property type="entry name" value="Peptidase_Metallo"/>
</dbReference>
<evidence type="ECO:0000256" key="2">
    <source>
        <dbReference type="ARBA" id="ARBA00025529"/>
    </source>
</evidence>
<keyword evidence="3 4" id="KW-0479">Metal-binding</keyword>
<evidence type="ECO:0000256" key="4">
    <source>
        <dbReference type="RuleBase" id="RU361183"/>
    </source>
</evidence>
<dbReference type="SMART" id="SM00235">
    <property type="entry name" value="ZnMc"/>
    <property type="match status" value="1"/>
</dbReference>
<feature type="active site" evidence="3">
    <location>
        <position position="139"/>
    </location>
</feature>
<dbReference type="Pfam" id="PF01400">
    <property type="entry name" value="Astacin"/>
    <property type="match status" value="1"/>
</dbReference>
<name>A0AAV1ZJI6_9ARAC</name>
<keyword evidence="3 4" id="KW-0645">Protease</keyword>
<evidence type="ECO:0000256" key="1">
    <source>
        <dbReference type="ARBA" id="ARBA00011245"/>
    </source>
</evidence>
<dbReference type="InterPro" id="IPR034035">
    <property type="entry name" value="Astacin-like_dom"/>
</dbReference>
<comment type="subunit">
    <text evidence="1">Monomer.</text>
</comment>
<evidence type="ECO:0000313" key="6">
    <source>
        <dbReference type="EMBL" id="CAL1271678.1"/>
    </source>
</evidence>